<dbReference type="Proteomes" id="UP000315400">
    <property type="component" value="Unassembled WGS sequence"/>
</dbReference>
<gene>
    <name evidence="1" type="ORF">FKY71_02445</name>
</gene>
<organism evidence="1 2">
    <name type="scientific">Spiribacter salinus</name>
    <dbReference type="NCBI Taxonomy" id="1335746"/>
    <lineage>
        <taxon>Bacteria</taxon>
        <taxon>Pseudomonadati</taxon>
        <taxon>Pseudomonadota</taxon>
        <taxon>Gammaproteobacteria</taxon>
        <taxon>Chromatiales</taxon>
        <taxon>Ectothiorhodospiraceae</taxon>
        <taxon>Spiribacter</taxon>
    </lineage>
</organism>
<evidence type="ECO:0000313" key="1">
    <source>
        <dbReference type="EMBL" id="TQF00604.1"/>
    </source>
</evidence>
<dbReference type="EMBL" id="VIFK01000008">
    <property type="protein sequence ID" value="TQF00604.1"/>
    <property type="molecule type" value="Genomic_DNA"/>
</dbReference>
<accession>A0A540VWX4</accession>
<comment type="caution">
    <text evidence="1">The sequence shown here is derived from an EMBL/GenBank/DDBJ whole genome shotgun (WGS) entry which is preliminary data.</text>
</comment>
<proteinExistence type="predicted"/>
<sequence>MQGFKTNVEALSEPDDALKSRAKGLLQQSTDVLAAAGIQAQACSRPYCIIEPLQKGQLDS</sequence>
<reference evidence="1 2" key="1">
    <citation type="submission" date="2019-06" db="EMBL/GenBank/DDBJ databases">
        <title>Metagenome assembled Genome of Spiribacter salinus SL48-SHIP from the microbial mat of Salt Lake 48 (Novosibirsk region, Russia).</title>
        <authorList>
            <person name="Shipova A."/>
            <person name="Rozanov A.S."/>
            <person name="Bryanskaya A.V."/>
            <person name="Peltek S.E."/>
        </authorList>
    </citation>
    <scope>NUCLEOTIDE SEQUENCE [LARGE SCALE GENOMIC DNA]</scope>
    <source>
        <strain evidence="1">SL48-SHIP-2</strain>
    </source>
</reference>
<dbReference type="AlphaFoldDB" id="A0A540VWX4"/>
<protein>
    <submittedName>
        <fullName evidence="1">Uncharacterized protein</fullName>
    </submittedName>
</protein>
<name>A0A540VWX4_9GAMM</name>
<evidence type="ECO:0000313" key="2">
    <source>
        <dbReference type="Proteomes" id="UP000315400"/>
    </source>
</evidence>